<sequence length="113" mass="13053">EINLVSLESESQEEINLVSLESELQKLPNYLVSAKNSNKKILIAKFIQKITTAASSDNIDVEKKLQQIKQKEIQNWYNYAEVFEDRVGQLIEDGYENNATQTELYDEIFPLIL</sequence>
<reference evidence="1" key="1">
    <citation type="submission" date="2021-06" db="EMBL/GenBank/DDBJ databases">
        <authorList>
            <person name="Kallberg Y."/>
            <person name="Tangrot J."/>
            <person name="Rosling A."/>
        </authorList>
    </citation>
    <scope>NUCLEOTIDE SEQUENCE</scope>
    <source>
        <strain evidence="1">MA461A</strain>
    </source>
</reference>
<feature type="non-terminal residue" evidence="1">
    <location>
        <position position="1"/>
    </location>
</feature>
<proteinExistence type="predicted"/>
<name>A0ACA9RL61_9GLOM</name>
<evidence type="ECO:0000313" key="1">
    <source>
        <dbReference type="EMBL" id="CAG8799338.1"/>
    </source>
</evidence>
<keyword evidence="2" id="KW-1185">Reference proteome</keyword>
<accession>A0ACA9RL61</accession>
<comment type="caution">
    <text evidence="1">The sequence shown here is derived from an EMBL/GenBank/DDBJ whole genome shotgun (WGS) entry which is preliminary data.</text>
</comment>
<protein>
    <submittedName>
        <fullName evidence="1">3459_t:CDS:1</fullName>
    </submittedName>
</protein>
<gene>
    <name evidence="1" type="ORF">RPERSI_LOCUS20700</name>
</gene>
<organism evidence="1 2">
    <name type="scientific">Racocetra persica</name>
    <dbReference type="NCBI Taxonomy" id="160502"/>
    <lineage>
        <taxon>Eukaryota</taxon>
        <taxon>Fungi</taxon>
        <taxon>Fungi incertae sedis</taxon>
        <taxon>Mucoromycota</taxon>
        <taxon>Glomeromycotina</taxon>
        <taxon>Glomeromycetes</taxon>
        <taxon>Diversisporales</taxon>
        <taxon>Gigasporaceae</taxon>
        <taxon>Racocetra</taxon>
    </lineage>
</organism>
<feature type="non-terminal residue" evidence="1">
    <location>
        <position position="113"/>
    </location>
</feature>
<dbReference type="EMBL" id="CAJVQC010059026">
    <property type="protein sequence ID" value="CAG8799338.1"/>
    <property type="molecule type" value="Genomic_DNA"/>
</dbReference>
<evidence type="ECO:0000313" key="2">
    <source>
        <dbReference type="Proteomes" id="UP000789920"/>
    </source>
</evidence>
<dbReference type="Proteomes" id="UP000789920">
    <property type="component" value="Unassembled WGS sequence"/>
</dbReference>